<reference evidence="3" key="1">
    <citation type="submission" date="2016-06" db="EMBL/GenBank/DDBJ databases">
        <title>Draft Genome sequence of the fungus Inonotus baumii.</title>
        <authorList>
            <person name="Zhu H."/>
            <person name="Lin W."/>
        </authorList>
    </citation>
    <scope>NUCLEOTIDE SEQUENCE</scope>
    <source>
        <strain evidence="3">821</strain>
    </source>
</reference>
<keyword evidence="4" id="KW-1185">Reference proteome</keyword>
<dbReference type="Proteomes" id="UP000757232">
    <property type="component" value="Unassembled WGS sequence"/>
</dbReference>
<evidence type="ECO:0000313" key="3">
    <source>
        <dbReference type="EMBL" id="OCB90924.1"/>
    </source>
</evidence>
<accession>A0A9Q5I3C9</accession>
<evidence type="ECO:0000313" key="4">
    <source>
        <dbReference type="Proteomes" id="UP000757232"/>
    </source>
</evidence>
<evidence type="ECO:0000256" key="2">
    <source>
        <dbReference type="SAM" id="Phobius"/>
    </source>
</evidence>
<keyword evidence="2" id="KW-1133">Transmembrane helix</keyword>
<name>A0A9Q5I3C9_SANBA</name>
<feature type="transmembrane region" description="Helical" evidence="2">
    <location>
        <begin position="85"/>
        <end position="107"/>
    </location>
</feature>
<sequence>MPDVQLRRSQSKDSSREQSRHWVISLWYSYLLSRIGCFGTAILAQPLGGQADLSECPNAPPVVPPETAGLYSNIMARNSYVPHRVVLYGLLWTMAVVELGLTAYRINYTNDNFDTYDPIIVQLLVTSILTITWIPLILLSLRGILGPSRKRLGFLHGESARNLILWIMWLVGGAIATHKWPKRSLAGPGKQGRILTTIIAFAWIEFGLLTLVKVFAAMEYAAKNASGGGAGGLGPTHAREKPANSAAGTAPAENV</sequence>
<organism evidence="3 4">
    <name type="scientific">Sanghuangporus baumii</name>
    <name type="common">Phellinus baumii</name>
    <dbReference type="NCBI Taxonomy" id="108892"/>
    <lineage>
        <taxon>Eukaryota</taxon>
        <taxon>Fungi</taxon>
        <taxon>Dikarya</taxon>
        <taxon>Basidiomycota</taxon>
        <taxon>Agaricomycotina</taxon>
        <taxon>Agaricomycetes</taxon>
        <taxon>Hymenochaetales</taxon>
        <taxon>Hymenochaetaceae</taxon>
        <taxon>Sanghuangporus</taxon>
    </lineage>
</organism>
<feature type="transmembrane region" description="Helical" evidence="2">
    <location>
        <begin position="192"/>
        <end position="216"/>
    </location>
</feature>
<comment type="caution">
    <text evidence="3">The sequence shown here is derived from an EMBL/GenBank/DDBJ whole genome shotgun (WGS) entry which is preliminary data.</text>
</comment>
<feature type="region of interest" description="Disordered" evidence="1">
    <location>
        <begin position="228"/>
        <end position="255"/>
    </location>
</feature>
<gene>
    <name evidence="3" type="ORF">A7U60_g1834</name>
</gene>
<proteinExistence type="predicted"/>
<keyword evidence="2" id="KW-0472">Membrane</keyword>
<dbReference type="OrthoDB" id="3227739at2759"/>
<dbReference type="AlphaFoldDB" id="A0A9Q5I3C9"/>
<feature type="transmembrane region" description="Helical" evidence="2">
    <location>
        <begin position="119"/>
        <end position="141"/>
    </location>
</feature>
<protein>
    <submittedName>
        <fullName evidence="3">Uncharacterized protein</fullName>
    </submittedName>
</protein>
<keyword evidence="2" id="KW-0812">Transmembrane</keyword>
<feature type="transmembrane region" description="Helical" evidence="2">
    <location>
        <begin position="162"/>
        <end position="180"/>
    </location>
</feature>
<dbReference type="EMBL" id="LNZH02000113">
    <property type="protein sequence ID" value="OCB90924.1"/>
    <property type="molecule type" value="Genomic_DNA"/>
</dbReference>
<evidence type="ECO:0000256" key="1">
    <source>
        <dbReference type="SAM" id="MobiDB-lite"/>
    </source>
</evidence>